<dbReference type="Pfam" id="PF13041">
    <property type="entry name" value="PPR_2"/>
    <property type="match status" value="2"/>
</dbReference>
<dbReference type="InterPro" id="IPR011990">
    <property type="entry name" value="TPR-like_helical_dom_sf"/>
</dbReference>
<dbReference type="PANTHER" id="PTHR47447:SF17">
    <property type="entry name" value="OS12G0638900 PROTEIN"/>
    <property type="match status" value="1"/>
</dbReference>
<evidence type="ECO:0000313" key="4">
    <source>
        <dbReference type="EMBL" id="KAG0455272.1"/>
    </source>
</evidence>
<feature type="repeat" description="PPR" evidence="3">
    <location>
        <begin position="174"/>
        <end position="208"/>
    </location>
</feature>
<dbReference type="OrthoDB" id="2016540at2759"/>
<sequence length="311" mass="35838">MLVACRRLLHLPSIRYNSPLELIAIPRYPTLSHGHHRLSPEIVDSTVSNCPSDTIALSFFLWAARQPEYFHAPTSFDRITPVVRRLSHRFGLVSGIVRHLESFGCPIKAQTFLILLRVYWRANMCRFALEVFDTMCRRNYVPNTFSRNIVLDIMFKRGCFDDAMSFFREFPFPNFLTYNIVLRSICKSGDWIKVRDLLREMVGKGFHLNEGSFSMALDCFCKAGRHSELLQLFASIIVLGRRLSVIMWTILIDSQCRNKRFEIALDHMRNMIEAGFLPTVVTFTSVIKGLADAKMFGENPQLCLRCLHASC</sequence>
<keyword evidence="5" id="KW-1185">Reference proteome</keyword>
<evidence type="ECO:0000256" key="1">
    <source>
        <dbReference type="ARBA" id="ARBA00007626"/>
    </source>
</evidence>
<organism evidence="4 5">
    <name type="scientific">Vanilla planifolia</name>
    <name type="common">Vanilla</name>
    <dbReference type="NCBI Taxonomy" id="51239"/>
    <lineage>
        <taxon>Eukaryota</taxon>
        <taxon>Viridiplantae</taxon>
        <taxon>Streptophyta</taxon>
        <taxon>Embryophyta</taxon>
        <taxon>Tracheophyta</taxon>
        <taxon>Spermatophyta</taxon>
        <taxon>Magnoliopsida</taxon>
        <taxon>Liliopsida</taxon>
        <taxon>Asparagales</taxon>
        <taxon>Orchidaceae</taxon>
        <taxon>Vanilloideae</taxon>
        <taxon>Vanilleae</taxon>
        <taxon>Vanilla</taxon>
    </lineage>
</organism>
<evidence type="ECO:0000256" key="2">
    <source>
        <dbReference type="ARBA" id="ARBA00022737"/>
    </source>
</evidence>
<accession>A0A835UB98</accession>
<comment type="similarity">
    <text evidence="1">Belongs to the PPR family. P subfamily.</text>
</comment>
<dbReference type="Proteomes" id="UP000636800">
    <property type="component" value="Chromosome 13"/>
</dbReference>
<keyword evidence="2" id="KW-0677">Repeat</keyword>
<proteinExistence type="inferred from homology"/>
<dbReference type="PROSITE" id="PS51375">
    <property type="entry name" value="PPR"/>
    <property type="match status" value="3"/>
</dbReference>
<dbReference type="EMBL" id="JADCNL010000013">
    <property type="protein sequence ID" value="KAG0455272.1"/>
    <property type="molecule type" value="Genomic_DNA"/>
</dbReference>
<evidence type="ECO:0000256" key="3">
    <source>
        <dbReference type="PROSITE-ProRule" id="PRU00708"/>
    </source>
</evidence>
<reference evidence="4 5" key="1">
    <citation type="journal article" date="2020" name="Nat. Food">
        <title>A phased Vanilla planifolia genome enables genetic improvement of flavour and production.</title>
        <authorList>
            <person name="Hasing T."/>
            <person name="Tang H."/>
            <person name="Brym M."/>
            <person name="Khazi F."/>
            <person name="Huang T."/>
            <person name="Chambers A.H."/>
        </authorList>
    </citation>
    <scope>NUCLEOTIDE SEQUENCE [LARGE SCALE GENOMIC DNA]</scope>
    <source>
        <tissue evidence="4">Leaf</tissue>
    </source>
</reference>
<feature type="repeat" description="PPR" evidence="3">
    <location>
        <begin position="108"/>
        <end position="142"/>
    </location>
</feature>
<dbReference type="PANTHER" id="PTHR47447">
    <property type="entry name" value="OS03G0856100 PROTEIN"/>
    <property type="match status" value="1"/>
</dbReference>
<feature type="repeat" description="PPR" evidence="3">
    <location>
        <begin position="244"/>
        <end position="278"/>
    </location>
</feature>
<protein>
    <recommendedName>
        <fullName evidence="6">Pentatricopeptide repeat-containing protein</fullName>
    </recommendedName>
</protein>
<evidence type="ECO:0000313" key="5">
    <source>
        <dbReference type="Proteomes" id="UP000636800"/>
    </source>
</evidence>
<comment type="caution">
    <text evidence="4">The sequence shown here is derived from an EMBL/GenBank/DDBJ whole genome shotgun (WGS) entry which is preliminary data.</text>
</comment>
<dbReference type="AlphaFoldDB" id="A0A835UB98"/>
<gene>
    <name evidence="4" type="ORF">HPP92_024564</name>
</gene>
<dbReference type="NCBIfam" id="TIGR00756">
    <property type="entry name" value="PPR"/>
    <property type="match status" value="3"/>
</dbReference>
<dbReference type="Gene3D" id="1.25.40.10">
    <property type="entry name" value="Tetratricopeptide repeat domain"/>
    <property type="match status" value="2"/>
</dbReference>
<dbReference type="Pfam" id="PF01535">
    <property type="entry name" value="PPR"/>
    <property type="match status" value="2"/>
</dbReference>
<dbReference type="InterPro" id="IPR002885">
    <property type="entry name" value="PPR_rpt"/>
</dbReference>
<evidence type="ECO:0008006" key="6">
    <source>
        <dbReference type="Google" id="ProtNLM"/>
    </source>
</evidence>
<name>A0A835UB98_VANPL</name>